<keyword evidence="1" id="KW-0812">Transmembrane</keyword>
<feature type="transmembrane region" description="Helical" evidence="1">
    <location>
        <begin position="12"/>
        <end position="37"/>
    </location>
</feature>
<keyword evidence="2" id="KW-1185">Reference proteome</keyword>
<dbReference type="AlphaFoldDB" id="A0A1I7XHB0"/>
<dbReference type="Proteomes" id="UP000095283">
    <property type="component" value="Unplaced"/>
</dbReference>
<sequence length="167" mass="18612">MKQILWHLGKLGLLIFYANALAFIGALASLFLIASVGSQFSPTYAALATATIASIVSPVLVLAFAFNLHTATLSIDWILWASLQFTILLGFIMESIYTGSFAFLFLINTITMTYSSIRWAYTYWWLASIVCFLVTIAFILDSALLISLQWKNPLARHSQNDIPASYR</sequence>
<feature type="transmembrane region" description="Helical" evidence="1">
    <location>
        <begin position="78"/>
        <end position="111"/>
    </location>
</feature>
<evidence type="ECO:0000256" key="1">
    <source>
        <dbReference type="SAM" id="Phobius"/>
    </source>
</evidence>
<protein>
    <submittedName>
        <fullName evidence="3">Integral membrane protein</fullName>
    </submittedName>
</protein>
<dbReference type="WBParaSite" id="Hba_16903">
    <property type="protein sequence ID" value="Hba_16903"/>
    <property type="gene ID" value="Hba_16903"/>
</dbReference>
<organism evidence="2 3">
    <name type="scientific">Heterorhabditis bacteriophora</name>
    <name type="common">Entomopathogenic nematode worm</name>
    <dbReference type="NCBI Taxonomy" id="37862"/>
    <lineage>
        <taxon>Eukaryota</taxon>
        <taxon>Metazoa</taxon>
        <taxon>Ecdysozoa</taxon>
        <taxon>Nematoda</taxon>
        <taxon>Chromadorea</taxon>
        <taxon>Rhabditida</taxon>
        <taxon>Rhabditina</taxon>
        <taxon>Rhabditomorpha</taxon>
        <taxon>Strongyloidea</taxon>
        <taxon>Heterorhabditidae</taxon>
        <taxon>Heterorhabditis</taxon>
    </lineage>
</organism>
<keyword evidence="1" id="KW-0472">Membrane</keyword>
<evidence type="ECO:0000313" key="2">
    <source>
        <dbReference type="Proteomes" id="UP000095283"/>
    </source>
</evidence>
<feature type="transmembrane region" description="Helical" evidence="1">
    <location>
        <begin position="123"/>
        <end position="148"/>
    </location>
</feature>
<accession>A0A1I7XHB0</accession>
<keyword evidence="1" id="KW-1133">Transmembrane helix</keyword>
<proteinExistence type="predicted"/>
<name>A0A1I7XHB0_HETBA</name>
<reference evidence="3" key="1">
    <citation type="submission" date="2016-11" db="UniProtKB">
        <authorList>
            <consortium name="WormBaseParasite"/>
        </authorList>
    </citation>
    <scope>IDENTIFICATION</scope>
</reference>
<evidence type="ECO:0000313" key="3">
    <source>
        <dbReference type="WBParaSite" id="Hba_16903"/>
    </source>
</evidence>
<feature type="transmembrane region" description="Helical" evidence="1">
    <location>
        <begin position="43"/>
        <end position="66"/>
    </location>
</feature>